<dbReference type="PRINTS" id="PR01694">
    <property type="entry name" value="BAIPRECURSOR"/>
</dbReference>
<dbReference type="InterPro" id="IPR057244">
    <property type="entry name" value="GAIN_B"/>
</dbReference>
<dbReference type="Proteomes" id="UP001165740">
    <property type="component" value="Chromosome 6"/>
</dbReference>
<accession>A0A9W3ALE3</accession>
<evidence type="ECO:0000256" key="11">
    <source>
        <dbReference type="ARBA" id="ARBA00023180"/>
    </source>
</evidence>
<dbReference type="SMART" id="SM00181">
    <property type="entry name" value="EGF"/>
    <property type="match status" value="1"/>
</dbReference>
<keyword evidence="6 17" id="KW-1133">Transmembrane helix</keyword>
<keyword evidence="14" id="KW-0106">Calcium</keyword>
<dbReference type="Gene3D" id="1.20.1070.10">
    <property type="entry name" value="Rhodopsin 7-helix transmembrane proteins"/>
    <property type="match status" value="1"/>
</dbReference>
<dbReference type="SMART" id="SM00112">
    <property type="entry name" value="CA"/>
    <property type="match status" value="4"/>
</dbReference>
<dbReference type="Gene3D" id="2.10.25.10">
    <property type="entry name" value="Laminin"/>
    <property type="match status" value="1"/>
</dbReference>
<keyword evidence="8 17" id="KW-0472">Membrane</keyword>
<evidence type="ECO:0000256" key="6">
    <source>
        <dbReference type="ARBA" id="ARBA00022989"/>
    </source>
</evidence>
<dbReference type="PANTHER" id="PTHR12011">
    <property type="entry name" value="ADHESION G-PROTEIN COUPLED RECEPTOR"/>
    <property type="match status" value="1"/>
</dbReference>
<evidence type="ECO:0000256" key="12">
    <source>
        <dbReference type="ARBA" id="ARBA00023224"/>
    </source>
</evidence>
<dbReference type="GO" id="GO:0007156">
    <property type="term" value="P:homophilic cell adhesion via plasma membrane adhesion molecules"/>
    <property type="evidence" value="ECO:0007669"/>
    <property type="project" value="InterPro"/>
</dbReference>
<feature type="domain" description="Cadherin" evidence="22">
    <location>
        <begin position="1189"/>
        <end position="1286"/>
    </location>
</feature>
<keyword evidence="4 17" id="KW-0812">Transmembrane</keyword>
<dbReference type="InterPro" id="IPR000203">
    <property type="entry name" value="GPS"/>
</dbReference>
<keyword evidence="9 15" id="KW-1015">Disulfide bond</keyword>
<dbReference type="FunFam" id="1.20.1070.10:FF:000058">
    <property type="entry name" value="Adhesion G protein-coupled receptor F5"/>
    <property type="match status" value="1"/>
</dbReference>
<dbReference type="Gene3D" id="2.60.40.60">
    <property type="entry name" value="Cadherins"/>
    <property type="match status" value="4"/>
</dbReference>
<dbReference type="InterPro" id="IPR017981">
    <property type="entry name" value="GPCR_2-like_7TM"/>
</dbReference>
<feature type="disulfide bond" evidence="15">
    <location>
        <begin position="169"/>
        <end position="178"/>
    </location>
</feature>
<evidence type="ECO:0000256" key="5">
    <source>
        <dbReference type="ARBA" id="ARBA00022737"/>
    </source>
</evidence>
<dbReference type="PROSITE" id="PS50268">
    <property type="entry name" value="CADHERIN_2"/>
    <property type="match status" value="4"/>
</dbReference>
<dbReference type="InterPro" id="IPR046338">
    <property type="entry name" value="GAIN_dom_sf"/>
</dbReference>
<evidence type="ECO:0000256" key="15">
    <source>
        <dbReference type="PROSITE-ProRule" id="PRU00076"/>
    </source>
</evidence>
<dbReference type="GeneID" id="106060537"/>
<dbReference type="InterPro" id="IPR002126">
    <property type="entry name" value="Cadherin-like_dom"/>
</dbReference>
<dbReference type="SUPFAM" id="SSF81321">
    <property type="entry name" value="Family A G protein-coupled receptor-like"/>
    <property type="match status" value="1"/>
</dbReference>
<feature type="domain" description="EGF-like" evidence="19">
    <location>
        <begin position="141"/>
        <end position="179"/>
    </location>
</feature>
<dbReference type="CDD" id="cd11304">
    <property type="entry name" value="Cadherin_repeat"/>
    <property type="match status" value="4"/>
</dbReference>
<dbReference type="GO" id="GO:0007166">
    <property type="term" value="P:cell surface receptor signaling pathway"/>
    <property type="evidence" value="ECO:0007669"/>
    <property type="project" value="InterPro"/>
</dbReference>
<keyword evidence="11" id="KW-0325">Glycoprotein</keyword>
<dbReference type="PROSITE" id="PS50026">
    <property type="entry name" value="EGF_3"/>
    <property type="match status" value="1"/>
</dbReference>
<feature type="domain" description="Cadherin" evidence="22">
    <location>
        <begin position="291"/>
        <end position="394"/>
    </location>
</feature>
<dbReference type="Pfam" id="PF01825">
    <property type="entry name" value="GPS"/>
    <property type="match status" value="1"/>
</dbReference>
<evidence type="ECO:0000256" key="2">
    <source>
        <dbReference type="ARBA" id="ARBA00007343"/>
    </source>
</evidence>
<evidence type="ECO:0000313" key="24">
    <source>
        <dbReference type="RefSeq" id="XP_055888075.1"/>
    </source>
</evidence>
<feature type="transmembrane region" description="Helical" evidence="17">
    <location>
        <begin position="1921"/>
        <end position="1943"/>
    </location>
</feature>
<sequence>MSFVTKLCGFLFLVYLLQWQEVYADMICPAMIANTNYIAVAEWYSSARSKNNLLRAELYIQQTFGANCFVSNLTCDLQDDFKQFAKLINITISELGQHGGYQIIVSVLGIPYQGLTGNFTLIWQLQYGSYVENCSLNFGATVNECNNSKNPCYNGGTCKDLEVGYNCTCTSGYYGYVCDHGTEKLCTVSSSLIVLSTVKKSSDLILSCQNLNLSLNTSGQGIPFLGDLLAADIRALNKTTIYMNITLATYRPGVHNYLAVWNVIEGLYHELLTFFIYNPPNFPYHFVDTKILENITIGTDILNMTASTDNSPSTLNYSVTDSDKETTLAYYFGIDGNGTLQVRRPIPKNVLPVFNITLQVTDTLTQQVDSSIVQVSIEDINEPPQCTALKVPSIYMSVSNATLDLLNCTDPDRTEQWMELKFTVKAAPPSITVTVNGNGTVTIVNRVPNNITSFYLNITVQNIEFQQYFNFIVPVINDYPYCNISKTVLLLSRTNLSDHLHVTCDTIDPGNVHNMTFTGADGTPTLISVLDFSISQKDISTMSFNISLSNYLPNTYNVTLNVIVNGFLRTEQITVYVYNPPAFTFHFYYITVYQNVSVGSNISFLQATTESLAPLVYSFTQNSMDSDGSYLTIDSLTGIVSVIQPIPNNLVSFNLTIQVKDTLTNQSDTAILQVTILDTNEPPVCTVASSVKSVYISSSNVILGFINCTDPDRDINFTTLNYTVTAEPSTVSVTIDQSGHVNLTDQVPQSVTSFNITVKVQDFSYTIFSIFSVAVVNVSSCKFSPAALALWETSTTRQIEVICEPSDSSQFQKLIVSEIQIRPVNIFSFSIALNNKSINVTLLRYNASIYTMTVNLSVNSLPVTNEITIYVFNPPKFSSQYVPLTVSQNVTAGERIWNASIITDQVLSALKFYLNSSALGINPSSYFTVDSEGNLQAAQPFPNSLVSTFNLTLQVIDTQTNQSDVSIIQVTVVDINEPPDCTLNYVPSFNMSSLSSNSNTSIAIINCTDPDINDNFKRLNYSVQTVPSSVQVTIDVNGYVRLANNMPNNITSFQVFVTVRDIEFEKHFEFKINVTNDFPPFCMSSKNVIVLWETHRSESINVTCDISNPATMYNLSYQSYIDCPDILSPFITKTSLNVLVANISLLTYRASKCNITFQISNSLIVTGKSTVQNVTVLVYNPPKFTNAIVHILQNISRDSYILNVSATSDSLQPLQYSLVNSTANGLEADVYFTINQRGIILSVSDIPNSLVGSLNLTIKATDTLTNLSSLALFTVVIEDVNEPPNCAIVNIKPINSSTPSKSNLSQVSCHDSDVTPAFTRLTYKVKAEPDLVNITENGDIYLLNTIPASVKTINITVNISDISTVVLVNYIHVITDYSCEEKREQGVTFNYTLAGSNFTAACPVNYEGYILRFCNENKTWEDFSFIHCVRQSLKTITNKTKEIVANQESFTTEEIKQQILDIVIDLNSTFTNQVPELSGDIKQTVNVLQDISTLVEKSNVTVSDDILHKIATISNTLLSAYQDIWTDLLNQYQTTGSAIIYLVDFFSNNSLSTITNDSLILTSTLDIVRAISVDDIVFPKPNDPANSNDLTTKLFLSKEAFSGAGEIKYAVVHYKDVVDKFQINKTLQNLFNETAFLNLASTIITFSVLRTETIKKDLKLSFQVKNISTNLKANCGFLNTAFSTFNELGLWSSYGCTLESSINNTFDCSCNHLTNFAILMSPFELEPESSLALSIISTIGCGISIFCLVVTIIVYLVVWKHVKGDRSLLHLNLCVCLIICYILFLAGVDRKEDEVGCKVVAALMHFFYLAVFLTMFAEGIQICKAVVFVFKKESIIHILFPFIYGIPLVIVAISLGATKTEGYISDNYCWLSVHKGLIWAFVGPVLFVLLFNFIILIITLRVMQSTAVHRLKSKSEKLKSVVRTIYMLSPILGLTWIFGVLSVNSDLVVFQYLFAICNSLQGLFVFVCYCVLSHQIREGISNMRKHGHSKSFDSGVRGTDSSAKNDSETKTLRLGSSSSQEEEMNVLSIPPIRKNLAFTNIRYGANE</sequence>
<name>A0A9W3ALE3_BIOGL</name>
<evidence type="ECO:0000256" key="17">
    <source>
        <dbReference type="SAM" id="Phobius"/>
    </source>
</evidence>
<keyword evidence="5" id="KW-0677">Repeat</keyword>
<dbReference type="Pfam" id="PF00008">
    <property type="entry name" value="EGF"/>
    <property type="match status" value="1"/>
</dbReference>
<evidence type="ECO:0000256" key="1">
    <source>
        <dbReference type="ARBA" id="ARBA00004651"/>
    </source>
</evidence>
<evidence type="ECO:0000256" key="3">
    <source>
        <dbReference type="ARBA" id="ARBA00022475"/>
    </source>
</evidence>
<dbReference type="Gene3D" id="2.60.220.50">
    <property type="match status" value="1"/>
</dbReference>
<evidence type="ECO:0000256" key="13">
    <source>
        <dbReference type="ARBA" id="ARBA00023292"/>
    </source>
</evidence>
<comment type="similarity">
    <text evidence="2">Belongs to the G-protein coupled receptor 2 family. Adhesion G-protein coupled receptor (ADGR) subfamily.</text>
</comment>
<feature type="transmembrane region" description="Helical" evidence="17">
    <location>
        <begin position="1949"/>
        <end position="1972"/>
    </location>
</feature>
<dbReference type="CDD" id="cd15040">
    <property type="entry name" value="7tmB2_Adhesion"/>
    <property type="match status" value="1"/>
</dbReference>
<keyword evidence="10" id="KW-0675">Receptor</keyword>
<dbReference type="CDD" id="cd00054">
    <property type="entry name" value="EGF_CA"/>
    <property type="match status" value="1"/>
</dbReference>
<dbReference type="Pfam" id="PF00002">
    <property type="entry name" value="7tm_2"/>
    <property type="match status" value="1"/>
</dbReference>
<dbReference type="SUPFAM" id="SSF57196">
    <property type="entry name" value="EGF/Laminin"/>
    <property type="match status" value="1"/>
</dbReference>
<feature type="transmembrane region" description="Helical" evidence="17">
    <location>
        <begin position="1838"/>
        <end position="1857"/>
    </location>
</feature>
<evidence type="ECO:0000259" key="20">
    <source>
        <dbReference type="PROSITE" id="PS50221"/>
    </source>
</evidence>
<dbReference type="PROSITE" id="PS00022">
    <property type="entry name" value="EGF_1"/>
    <property type="match status" value="1"/>
</dbReference>
<keyword evidence="7" id="KW-0297">G-protein coupled receptor</keyword>
<evidence type="ECO:0000256" key="7">
    <source>
        <dbReference type="ARBA" id="ARBA00023040"/>
    </source>
</evidence>
<feature type="transmembrane region" description="Helical" evidence="17">
    <location>
        <begin position="1731"/>
        <end position="1757"/>
    </location>
</feature>
<dbReference type="InterPro" id="IPR015919">
    <property type="entry name" value="Cadherin-like_sf"/>
</dbReference>
<evidence type="ECO:0000256" key="9">
    <source>
        <dbReference type="ARBA" id="ARBA00023157"/>
    </source>
</evidence>
<evidence type="ECO:0000259" key="21">
    <source>
        <dbReference type="PROSITE" id="PS50261"/>
    </source>
</evidence>
<keyword evidence="13" id="KW-0424">Laminin EGF-like domain</keyword>
<evidence type="ECO:0000259" key="19">
    <source>
        <dbReference type="PROSITE" id="PS50026"/>
    </source>
</evidence>
<feature type="domain" description="G-protein coupled receptors family 2 profile 2" evidence="21">
    <location>
        <begin position="1733"/>
        <end position="1973"/>
    </location>
</feature>
<feature type="signal peptide" evidence="18">
    <location>
        <begin position="1"/>
        <end position="24"/>
    </location>
</feature>
<dbReference type="InterPro" id="IPR008077">
    <property type="entry name" value="GPCR_2_brain_angio_inhib"/>
</dbReference>
<dbReference type="InterPro" id="IPR001881">
    <property type="entry name" value="EGF-like_Ca-bd_dom"/>
</dbReference>
<keyword evidence="18" id="KW-0732">Signal</keyword>
<organism evidence="23 24">
    <name type="scientific">Biomphalaria glabrata</name>
    <name type="common">Bloodfluke planorb</name>
    <name type="synonym">Freshwater snail</name>
    <dbReference type="NCBI Taxonomy" id="6526"/>
    <lineage>
        <taxon>Eukaryota</taxon>
        <taxon>Metazoa</taxon>
        <taxon>Spiralia</taxon>
        <taxon>Lophotrochozoa</taxon>
        <taxon>Mollusca</taxon>
        <taxon>Gastropoda</taxon>
        <taxon>Heterobranchia</taxon>
        <taxon>Euthyneura</taxon>
        <taxon>Panpulmonata</taxon>
        <taxon>Hygrophila</taxon>
        <taxon>Lymnaeoidea</taxon>
        <taxon>Planorbidae</taxon>
        <taxon>Biomphalaria</taxon>
    </lineage>
</organism>
<evidence type="ECO:0000256" key="18">
    <source>
        <dbReference type="SAM" id="SignalP"/>
    </source>
</evidence>
<feature type="transmembrane region" description="Helical" evidence="17">
    <location>
        <begin position="1769"/>
        <end position="1787"/>
    </location>
</feature>
<protein>
    <submittedName>
        <fullName evidence="24">Protocadherin Fat 4-like isoform X1</fullName>
    </submittedName>
</protein>
<keyword evidence="3" id="KW-1003">Cell membrane</keyword>
<comment type="subcellular location">
    <subcellularLocation>
        <location evidence="1">Cell membrane</location>
        <topology evidence="1">Multi-pass membrane protein</topology>
    </subcellularLocation>
</comment>
<evidence type="ECO:0000256" key="10">
    <source>
        <dbReference type="ARBA" id="ARBA00023170"/>
    </source>
</evidence>
<evidence type="ECO:0000256" key="14">
    <source>
        <dbReference type="PROSITE-ProRule" id="PRU00043"/>
    </source>
</evidence>
<dbReference type="InterPro" id="IPR036445">
    <property type="entry name" value="GPCR_2_extracell_dom_sf"/>
</dbReference>
<dbReference type="GO" id="GO:0004930">
    <property type="term" value="F:G protein-coupled receptor activity"/>
    <property type="evidence" value="ECO:0007669"/>
    <property type="project" value="UniProtKB-KW"/>
</dbReference>
<dbReference type="RefSeq" id="XP_055888075.1">
    <property type="nucleotide sequence ID" value="XM_056032100.1"/>
</dbReference>
<keyword evidence="15" id="KW-0245">EGF-like domain</keyword>
<evidence type="ECO:0000259" key="22">
    <source>
        <dbReference type="PROSITE" id="PS50268"/>
    </source>
</evidence>
<dbReference type="SMART" id="SM00179">
    <property type="entry name" value="EGF_CA"/>
    <property type="match status" value="1"/>
</dbReference>
<feature type="domain" description="Cadherin" evidence="22">
    <location>
        <begin position="584"/>
        <end position="685"/>
    </location>
</feature>
<dbReference type="OrthoDB" id="6134459at2759"/>
<evidence type="ECO:0000256" key="16">
    <source>
        <dbReference type="SAM" id="MobiDB-lite"/>
    </source>
</evidence>
<feature type="domain" description="Cadherin" evidence="22">
    <location>
        <begin position="878"/>
        <end position="989"/>
    </location>
</feature>
<comment type="caution">
    <text evidence="15">Lacks conserved residue(s) required for the propagation of feature annotation.</text>
</comment>
<gene>
    <name evidence="24" type="primary">LOC106060537</name>
</gene>
<dbReference type="InterPro" id="IPR000832">
    <property type="entry name" value="GPCR_2_secretin-like"/>
</dbReference>
<feature type="chain" id="PRO_5040898870" evidence="18">
    <location>
        <begin position="25"/>
        <end position="2047"/>
    </location>
</feature>
<dbReference type="PANTHER" id="PTHR12011:SF347">
    <property type="entry name" value="FI21270P1-RELATED"/>
    <property type="match status" value="1"/>
</dbReference>
<dbReference type="PROSITE" id="PS50261">
    <property type="entry name" value="G_PROTEIN_RECEP_F2_4"/>
    <property type="match status" value="1"/>
</dbReference>
<keyword evidence="23" id="KW-1185">Reference proteome</keyword>
<dbReference type="InterPro" id="IPR000152">
    <property type="entry name" value="EGF-type_Asp/Asn_hydroxyl_site"/>
</dbReference>
<evidence type="ECO:0000256" key="4">
    <source>
        <dbReference type="ARBA" id="ARBA00022692"/>
    </source>
</evidence>
<dbReference type="SMART" id="SM00303">
    <property type="entry name" value="GPS"/>
    <property type="match status" value="1"/>
</dbReference>
<reference evidence="24" key="1">
    <citation type="submission" date="2025-08" db="UniProtKB">
        <authorList>
            <consortium name="RefSeq"/>
        </authorList>
    </citation>
    <scope>IDENTIFICATION</scope>
</reference>
<proteinExistence type="inferred from homology"/>
<evidence type="ECO:0000256" key="8">
    <source>
        <dbReference type="ARBA" id="ARBA00023136"/>
    </source>
</evidence>
<feature type="transmembrane region" description="Helical" evidence="17">
    <location>
        <begin position="1877"/>
        <end position="1900"/>
    </location>
</feature>
<keyword evidence="12" id="KW-0807">Transducer</keyword>
<dbReference type="PROSITE" id="PS01186">
    <property type="entry name" value="EGF_2"/>
    <property type="match status" value="1"/>
</dbReference>
<dbReference type="GO" id="GO:0005886">
    <property type="term" value="C:plasma membrane"/>
    <property type="evidence" value="ECO:0007669"/>
    <property type="project" value="UniProtKB-SubCell"/>
</dbReference>
<evidence type="ECO:0000313" key="23">
    <source>
        <dbReference type="Proteomes" id="UP001165740"/>
    </source>
</evidence>
<dbReference type="SUPFAM" id="SSF49313">
    <property type="entry name" value="Cadherin-like"/>
    <property type="match status" value="4"/>
</dbReference>
<dbReference type="PRINTS" id="PR00249">
    <property type="entry name" value="GPCRSECRETIN"/>
</dbReference>
<dbReference type="GO" id="GO:0005509">
    <property type="term" value="F:calcium ion binding"/>
    <property type="evidence" value="ECO:0007669"/>
    <property type="project" value="UniProtKB-UniRule"/>
</dbReference>
<feature type="domain" description="GAIN-B" evidence="20">
    <location>
        <begin position="1563"/>
        <end position="1726"/>
    </location>
</feature>
<dbReference type="PROSITE" id="PS00010">
    <property type="entry name" value="ASX_HYDROXYL"/>
    <property type="match status" value="1"/>
</dbReference>
<dbReference type="InterPro" id="IPR000742">
    <property type="entry name" value="EGF"/>
</dbReference>
<dbReference type="Gene3D" id="4.10.1240.10">
    <property type="entry name" value="GPCR, family 2, extracellular hormone receptor domain"/>
    <property type="match status" value="1"/>
</dbReference>
<dbReference type="PROSITE" id="PS50221">
    <property type="entry name" value="GAIN_B"/>
    <property type="match status" value="1"/>
</dbReference>
<feature type="region of interest" description="Disordered" evidence="16">
    <location>
        <begin position="1985"/>
        <end position="2025"/>
    </location>
</feature>